<gene>
    <name evidence="5" type="ORF">C6571_16340</name>
</gene>
<protein>
    <recommendedName>
        <fullName evidence="4">Leucine-binding protein domain-containing protein</fullName>
    </recommendedName>
</protein>
<feature type="chain" id="PRO_5015471867" description="Leucine-binding protein domain-containing protein" evidence="3">
    <location>
        <begin position="25"/>
        <end position="369"/>
    </location>
</feature>
<dbReference type="Proteomes" id="UP000239326">
    <property type="component" value="Chromosome"/>
</dbReference>
<dbReference type="PANTHER" id="PTHR47235:SF1">
    <property type="entry name" value="BLR6548 PROTEIN"/>
    <property type="match status" value="1"/>
</dbReference>
<dbReference type="KEGG" id="simp:C6571_16340"/>
<reference evidence="5 6" key="1">
    <citation type="submission" date="2018-03" db="EMBL/GenBank/DDBJ databases">
        <title>Genome sequencing of Simplicispira sp.</title>
        <authorList>
            <person name="Kim S.-J."/>
            <person name="Heo J."/>
            <person name="Kwon S.-W."/>
        </authorList>
    </citation>
    <scope>NUCLEOTIDE SEQUENCE [LARGE SCALE GENOMIC DNA]</scope>
    <source>
        <strain evidence="5 6">SC1-8</strain>
    </source>
</reference>
<proteinExistence type="inferred from homology"/>
<dbReference type="EMBL" id="CP027669">
    <property type="protein sequence ID" value="AVO42650.1"/>
    <property type="molecule type" value="Genomic_DNA"/>
</dbReference>
<evidence type="ECO:0000313" key="5">
    <source>
        <dbReference type="EMBL" id="AVO42650.1"/>
    </source>
</evidence>
<keyword evidence="6" id="KW-1185">Reference proteome</keyword>
<dbReference type="RefSeq" id="WP_106447624.1">
    <property type="nucleotide sequence ID" value="NZ_CP027669.1"/>
</dbReference>
<evidence type="ECO:0000256" key="1">
    <source>
        <dbReference type="ARBA" id="ARBA00010062"/>
    </source>
</evidence>
<dbReference type="SUPFAM" id="SSF53822">
    <property type="entry name" value="Periplasmic binding protein-like I"/>
    <property type="match status" value="1"/>
</dbReference>
<dbReference type="InterPro" id="IPR028082">
    <property type="entry name" value="Peripla_BP_I"/>
</dbReference>
<evidence type="ECO:0000256" key="2">
    <source>
        <dbReference type="ARBA" id="ARBA00022729"/>
    </source>
</evidence>
<feature type="signal peptide" evidence="3">
    <location>
        <begin position="1"/>
        <end position="24"/>
    </location>
</feature>
<dbReference type="Pfam" id="PF13458">
    <property type="entry name" value="Peripla_BP_6"/>
    <property type="match status" value="1"/>
</dbReference>
<dbReference type="AlphaFoldDB" id="A0A2S0N3D1"/>
<dbReference type="PANTHER" id="PTHR47235">
    <property type="entry name" value="BLR6548 PROTEIN"/>
    <property type="match status" value="1"/>
</dbReference>
<comment type="similarity">
    <text evidence="1">Belongs to the leucine-binding protein family.</text>
</comment>
<evidence type="ECO:0000313" key="6">
    <source>
        <dbReference type="Proteomes" id="UP000239326"/>
    </source>
</evidence>
<organism evidence="5 6">
    <name type="scientific">Simplicispira suum</name>
    <dbReference type="NCBI Taxonomy" id="2109915"/>
    <lineage>
        <taxon>Bacteria</taxon>
        <taxon>Pseudomonadati</taxon>
        <taxon>Pseudomonadota</taxon>
        <taxon>Betaproteobacteria</taxon>
        <taxon>Burkholderiales</taxon>
        <taxon>Comamonadaceae</taxon>
        <taxon>Simplicispira</taxon>
    </lineage>
</organism>
<dbReference type="CDD" id="cd06326">
    <property type="entry name" value="PBP1_ABC_ligand_binding-like"/>
    <property type="match status" value="1"/>
</dbReference>
<evidence type="ECO:0000256" key="3">
    <source>
        <dbReference type="SAM" id="SignalP"/>
    </source>
</evidence>
<accession>A0A2S0N3D1</accession>
<dbReference type="OrthoDB" id="26870at2"/>
<dbReference type="Gene3D" id="3.40.50.2300">
    <property type="match status" value="2"/>
</dbReference>
<sequence length="369" mass="39752">MPKKRCVLGMLLSLALLAPWGALRASPGVTDSEIVIGQSLGLTGPLAAMAPELVNITKTYIDGVNAQGGVHGRRIRMVTEDDGYKPENSVRLVGKMIAQDHVFALANLTGTANVGAVLPLLAKENPPVPLISPFTGADLLREPPINHVFNVRASYGDEVEKLVQHLTTLGVQRISVLWMNNGFGKDGLAGARKSMEKRGLKLHSDAPIQADSSDVQQAVQILSATEPDAIIMITAGAPTVAFIKAYRKVSRAARFYTTSVMGSQSTIQALGPDGIGVVVTSVVPFPWSQSMPVAREYREVLKKAGMEATVSFIGLETFINAKVMVEGLRRAGRDLTRPRFIQAMESMQRFDVGGFEVDLARERARVHAS</sequence>
<name>A0A2S0N3D1_9BURK</name>
<feature type="domain" description="Leucine-binding protein" evidence="4">
    <location>
        <begin position="33"/>
        <end position="365"/>
    </location>
</feature>
<keyword evidence="2 3" id="KW-0732">Signal</keyword>
<dbReference type="InterPro" id="IPR028081">
    <property type="entry name" value="Leu-bd"/>
</dbReference>
<evidence type="ECO:0000259" key="4">
    <source>
        <dbReference type="Pfam" id="PF13458"/>
    </source>
</evidence>